<dbReference type="InterPro" id="IPR017868">
    <property type="entry name" value="Filamin/ABP280_repeat-like"/>
</dbReference>
<dbReference type="GeneID" id="19013504"/>
<keyword evidence="3" id="KW-0472">Membrane</keyword>
<keyword evidence="5" id="KW-1185">Reference proteome</keyword>
<organism evidence="4 5">
    <name type="scientific">Bathycoccus prasinos</name>
    <dbReference type="NCBI Taxonomy" id="41875"/>
    <lineage>
        <taxon>Eukaryota</taxon>
        <taxon>Viridiplantae</taxon>
        <taxon>Chlorophyta</taxon>
        <taxon>Mamiellophyceae</taxon>
        <taxon>Mamiellales</taxon>
        <taxon>Bathycoccaceae</taxon>
        <taxon>Bathycoccus</taxon>
    </lineage>
</organism>
<dbReference type="InterPro" id="IPR014756">
    <property type="entry name" value="Ig_E-set"/>
</dbReference>
<protein>
    <submittedName>
        <fullName evidence="4">Uncharacterized protein</fullName>
    </submittedName>
</protein>
<evidence type="ECO:0000256" key="2">
    <source>
        <dbReference type="SAM" id="MobiDB-lite"/>
    </source>
</evidence>
<keyword evidence="3" id="KW-1133">Transmembrane helix</keyword>
<evidence type="ECO:0000313" key="5">
    <source>
        <dbReference type="Proteomes" id="UP000198341"/>
    </source>
</evidence>
<dbReference type="Proteomes" id="UP000198341">
    <property type="component" value="Chromosome 10"/>
</dbReference>
<sequence>MKKKKKKKRKHKNRYNTSFKKREREKRGESWWCCVALVTTNVLICASRGVGEMAYHHQYHDRIERRNDDSSTSSSLNLLVLNDRGCSFSQDVYALLPNVEGQIRAASIQSSSSRAEEFDDRTFKCVFPLRDGGTSICTLIHKKFKPMETQEVQSVCKYINIYRVDAIVLLVKSNRDLDSFLHLMQRAEQPVPSIIVGALSTQAKTELKRRTIGDVEKYKDVFMLVDASSSANIESTFIKRFFSRREIMRAKNFPNRRVEQAKQRQQQQRLRKSAERQSSFLARIFFGATDRNSSRTISSGRPTGLMAAAPQKAKKNAVAGGPTPTTTKRLMRLESIQSLAMAFVLVLGLGFIIIETRLPDANSIASSSPRRAASSSKSSSLEAAHKTYPGFGLVDVSEESELSLEVHEIFPETTSVVLDSNAFPPSDDHSDDNRYSLARFVVSDALAPRNEKKSEHCAPIIRTTPTNGGAIYQTLDGKTPSGPPLISAGALIAHPDRIFIYAPPRASKKQRHISSVESMTLELPCAREASSRILKFLVRGRSVKKSKRDSPFFETRIQTITSGASVRTIRNVRFSSKSENALETQCKNSRCTITVGALRGGTISFSASSIERASNSYGSVVTFASDGSAKATTGSLEALKELLSNLEYAKAPNTRKSEDVVSITLTYDEDGKTPTAARAEQARVLVHVRAACTARTAKVSGNGVAKTGNTPGKLATIDVFCKDGLGQELKGAALRGGDGSQELTLEVTHGSDVTQRMKFGVAPDASCYRAQFVRPASDYEVTVIIDGAKTPNSPQYVAIDETKTSDVIEKASENEKKKVTASNQRPIIPARHSEDIQEALQHIASKEHGGSKWKAANRARNWRPTQLDVIEENADDNREEEKNKRDYEEDDAREEKLASGLKSFLERRNVIKAESERTKMEDTIKKAKIPEGESKFMKLKGRAPIASDMIVIETEEPTDFHSLPRIPEWNEETIPRPENPVQEGDDGGFQHGDGEYVHLHENLSYEDGSASNGDLSSSSLRMKQAFKASLKLDSSDGVFKFDRLQIEQVRRRESGHKHLDGHS</sequence>
<feature type="compositionally biased region" description="Basic residues" evidence="2">
    <location>
        <begin position="1"/>
        <end position="19"/>
    </location>
</feature>
<evidence type="ECO:0000313" key="4">
    <source>
        <dbReference type="EMBL" id="CCO18158.1"/>
    </source>
</evidence>
<feature type="region of interest" description="Disordered" evidence="2">
    <location>
        <begin position="846"/>
        <end position="894"/>
    </location>
</feature>
<feature type="repeat" description="Filamin" evidence="1">
    <location>
        <begin position="689"/>
        <end position="799"/>
    </location>
</feature>
<evidence type="ECO:0000256" key="3">
    <source>
        <dbReference type="SAM" id="Phobius"/>
    </source>
</evidence>
<dbReference type="PROSITE" id="PS50194">
    <property type="entry name" value="FILAMIN_REPEAT"/>
    <property type="match status" value="1"/>
</dbReference>
<name>K8F972_9CHLO</name>
<gene>
    <name evidence="4" type="ordered locus">Bathy10g04280</name>
</gene>
<dbReference type="EMBL" id="FO082269">
    <property type="protein sequence ID" value="CCO18158.1"/>
    <property type="molecule type" value="Genomic_DNA"/>
</dbReference>
<dbReference type="RefSeq" id="XP_007510625.1">
    <property type="nucleotide sequence ID" value="XM_007510563.1"/>
</dbReference>
<accession>K8F972</accession>
<feature type="region of interest" description="Disordered" evidence="2">
    <location>
        <begin position="1"/>
        <end position="21"/>
    </location>
</feature>
<dbReference type="KEGG" id="bpg:Bathy10g04280"/>
<evidence type="ECO:0000256" key="1">
    <source>
        <dbReference type="PROSITE-ProRule" id="PRU00087"/>
    </source>
</evidence>
<feature type="transmembrane region" description="Helical" evidence="3">
    <location>
        <begin position="336"/>
        <end position="354"/>
    </location>
</feature>
<dbReference type="SUPFAM" id="SSF81296">
    <property type="entry name" value="E set domains"/>
    <property type="match status" value="1"/>
</dbReference>
<keyword evidence="3" id="KW-0812">Transmembrane</keyword>
<dbReference type="AlphaFoldDB" id="K8F972"/>
<proteinExistence type="predicted"/>
<reference evidence="4 5" key="1">
    <citation type="submission" date="2011-10" db="EMBL/GenBank/DDBJ databases">
        <authorList>
            <person name="Genoscope - CEA"/>
        </authorList>
    </citation>
    <scope>NUCLEOTIDE SEQUENCE [LARGE SCALE GENOMIC DNA]</scope>
    <source>
        <strain evidence="4 5">RCC 1105</strain>
    </source>
</reference>
<feature type="compositionally biased region" description="Basic and acidic residues" evidence="2">
    <location>
        <begin position="875"/>
        <end position="894"/>
    </location>
</feature>